<evidence type="ECO:0000256" key="5">
    <source>
        <dbReference type="ARBA" id="ARBA00022960"/>
    </source>
</evidence>
<comment type="function">
    <text evidence="16">Peptidoglycan polymerase that is essential for cell division.</text>
</comment>
<comment type="similarity">
    <text evidence="11">Belongs to the SEDS family. FtsW subfamily.</text>
</comment>
<feature type="transmembrane region" description="Helical" evidence="18">
    <location>
        <begin position="12"/>
        <end position="34"/>
    </location>
</feature>
<evidence type="ECO:0000256" key="14">
    <source>
        <dbReference type="ARBA" id="ARBA00044770"/>
    </source>
</evidence>
<keyword evidence="4 18" id="KW-0812">Transmembrane</keyword>
<evidence type="ECO:0000313" key="19">
    <source>
        <dbReference type="EMBL" id="WAH40770.1"/>
    </source>
</evidence>
<evidence type="ECO:0000256" key="11">
    <source>
        <dbReference type="ARBA" id="ARBA00038053"/>
    </source>
</evidence>
<dbReference type="InterPro" id="IPR001182">
    <property type="entry name" value="FtsW/RodA"/>
</dbReference>
<dbReference type="Pfam" id="PF01098">
    <property type="entry name" value="FTSW_RODA_SPOVE"/>
    <property type="match status" value="1"/>
</dbReference>
<evidence type="ECO:0000256" key="16">
    <source>
        <dbReference type="ARBA" id="ARBA00049966"/>
    </source>
</evidence>
<dbReference type="EC" id="2.4.99.28" evidence="14"/>
<feature type="transmembrane region" description="Helical" evidence="18">
    <location>
        <begin position="143"/>
        <end position="160"/>
    </location>
</feature>
<dbReference type="EMBL" id="CP104067">
    <property type="protein sequence ID" value="WAH40770.1"/>
    <property type="molecule type" value="Genomic_DNA"/>
</dbReference>
<keyword evidence="6" id="KW-0573">Peptidoglycan synthesis</keyword>
<feature type="transmembrane region" description="Helical" evidence="18">
    <location>
        <begin position="110"/>
        <end position="131"/>
    </location>
</feature>
<evidence type="ECO:0000256" key="2">
    <source>
        <dbReference type="ARBA" id="ARBA00022676"/>
    </source>
</evidence>
<evidence type="ECO:0000256" key="7">
    <source>
        <dbReference type="ARBA" id="ARBA00022989"/>
    </source>
</evidence>
<keyword evidence="7 18" id="KW-1133">Transmembrane helix</keyword>
<gene>
    <name evidence="19" type="ORF">NZD89_21105</name>
</gene>
<keyword evidence="5" id="KW-0133">Cell shape</keyword>
<feature type="transmembrane region" description="Helical" evidence="18">
    <location>
        <begin position="275"/>
        <end position="295"/>
    </location>
</feature>
<feature type="transmembrane region" description="Helical" evidence="18">
    <location>
        <begin position="46"/>
        <end position="66"/>
    </location>
</feature>
<evidence type="ECO:0000256" key="6">
    <source>
        <dbReference type="ARBA" id="ARBA00022984"/>
    </source>
</evidence>
<evidence type="ECO:0000256" key="10">
    <source>
        <dbReference type="ARBA" id="ARBA00033270"/>
    </source>
</evidence>
<reference evidence="19" key="1">
    <citation type="submission" date="2022-08" db="EMBL/GenBank/DDBJ databases">
        <title>Alicyclobacillus fastidiosus DSM 17978, complete genome.</title>
        <authorList>
            <person name="Wang Q."/>
            <person name="Cai R."/>
            <person name="Wang Z."/>
        </authorList>
    </citation>
    <scope>NUCLEOTIDE SEQUENCE</scope>
    <source>
        <strain evidence="19">DSM 17978</strain>
    </source>
</reference>
<feature type="transmembrane region" description="Helical" evidence="18">
    <location>
        <begin position="78"/>
        <end position="98"/>
    </location>
</feature>
<accession>A0ABY6ZCZ7</accession>
<dbReference type="Proteomes" id="UP001164761">
    <property type="component" value="Chromosome"/>
</dbReference>
<keyword evidence="2" id="KW-0328">Glycosyltransferase</keyword>
<feature type="transmembrane region" description="Helical" evidence="18">
    <location>
        <begin position="307"/>
        <end position="331"/>
    </location>
</feature>
<proteinExistence type="inferred from homology"/>
<feature type="compositionally biased region" description="Basic and acidic residues" evidence="17">
    <location>
        <begin position="450"/>
        <end position="466"/>
    </location>
</feature>
<evidence type="ECO:0000256" key="1">
    <source>
        <dbReference type="ARBA" id="ARBA00004141"/>
    </source>
</evidence>
<organism evidence="19 20">
    <name type="scientific">Alicyclobacillus fastidiosus</name>
    <dbReference type="NCBI Taxonomy" id="392011"/>
    <lineage>
        <taxon>Bacteria</taxon>
        <taxon>Bacillati</taxon>
        <taxon>Bacillota</taxon>
        <taxon>Bacilli</taxon>
        <taxon>Bacillales</taxon>
        <taxon>Alicyclobacillaceae</taxon>
        <taxon>Alicyclobacillus</taxon>
    </lineage>
</organism>
<keyword evidence="3" id="KW-0808">Transferase</keyword>
<comment type="catalytic activity">
    <reaction evidence="15">
        <text>[GlcNAc-(1-&gt;4)-Mur2Ac(oyl-L-Ala-gamma-D-Glu-L-Lys-D-Ala-D-Ala)](n)-di-trans,octa-cis-undecaprenyl diphosphate + beta-D-GlcNAc-(1-&gt;4)-Mur2Ac(oyl-L-Ala-gamma-D-Glu-L-Lys-D-Ala-D-Ala)-di-trans,octa-cis-undecaprenyl diphosphate = [GlcNAc-(1-&gt;4)-Mur2Ac(oyl-L-Ala-gamma-D-Glu-L-Lys-D-Ala-D-Ala)](n+1)-di-trans,octa-cis-undecaprenyl diphosphate + di-trans,octa-cis-undecaprenyl diphosphate + H(+)</text>
        <dbReference type="Rhea" id="RHEA:23708"/>
        <dbReference type="Rhea" id="RHEA-COMP:9602"/>
        <dbReference type="Rhea" id="RHEA-COMP:9603"/>
        <dbReference type="ChEBI" id="CHEBI:15378"/>
        <dbReference type="ChEBI" id="CHEBI:58405"/>
        <dbReference type="ChEBI" id="CHEBI:60033"/>
        <dbReference type="ChEBI" id="CHEBI:78435"/>
        <dbReference type="EC" id="2.4.99.28"/>
    </reaction>
</comment>
<protein>
    <recommendedName>
        <fullName evidence="12">Probable peptidoglycan glycosyltransferase FtsW</fullName>
        <ecNumber evidence="14">2.4.99.28</ecNumber>
    </recommendedName>
    <alternativeName>
        <fullName evidence="13">Cell division protein FtsW</fullName>
    </alternativeName>
    <alternativeName>
        <fullName evidence="10">Cell wall polymerase</fullName>
    </alternativeName>
    <alternativeName>
        <fullName evidence="9">Peptidoglycan polymerase</fullName>
    </alternativeName>
</protein>
<dbReference type="PANTHER" id="PTHR30474">
    <property type="entry name" value="CELL CYCLE PROTEIN"/>
    <property type="match status" value="1"/>
</dbReference>
<name>A0ABY6ZCZ7_9BACL</name>
<keyword evidence="8 18" id="KW-0472">Membrane</keyword>
<evidence type="ECO:0000256" key="9">
    <source>
        <dbReference type="ARBA" id="ARBA00032370"/>
    </source>
</evidence>
<evidence type="ECO:0000256" key="12">
    <source>
        <dbReference type="ARBA" id="ARBA00041185"/>
    </source>
</evidence>
<feature type="transmembrane region" description="Helical" evidence="18">
    <location>
        <begin position="166"/>
        <end position="183"/>
    </location>
</feature>
<sequence>MRTKRHQPDYILMIAVLMLTGIGIITVYSASTVVDLHEGMAADHMAIRQLLASIFGLLLFGGATYAPYHTWFKLAPKLLLAAVALLVVVLVPGVGHSSHGATRWLGSSSIHLQPSAVAIIVVVIYLSFLLTKRMTVLHDTRRAFRPAMVVVMMLTALVFIEPDMGTAMALFGTAVVVMFASGLRMRPLIISLGILAPIGYLLIHFASYRSSRMDAFLHPFSAASQQGSGYQLIQGLTAIANGGLTGRGFDLSVMATGYLPEPYTDFIFAVFTEQWGWLGDAGLLAIFAVLIWRGFRVARYARDRFGALLAIGLTSTIIIQAAINLGAVTWLLPVTGIPLPFISYGGTDIWINLLAMGILMSVSRETADTVTDVDSLAEILSVDEFRADRVQASQQPMSSRAQRPAQVTNLSSRRNTWPSSTGARKSQSDETSQMRRNLSLTWKAQQESSATRENRTSSRNHSDSKGSRKHKR</sequence>
<feature type="transmembrane region" description="Helical" evidence="18">
    <location>
        <begin position="188"/>
        <end position="208"/>
    </location>
</feature>
<evidence type="ECO:0000256" key="4">
    <source>
        <dbReference type="ARBA" id="ARBA00022692"/>
    </source>
</evidence>
<feature type="region of interest" description="Disordered" evidence="17">
    <location>
        <begin position="391"/>
        <end position="472"/>
    </location>
</feature>
<feature type="compositionally biased region" description="Polar residues" evidence="17">
    <location>
        <begin position="391"/>
        <end position="449"/>
    </location>
</feature>
<keyword evidence="20" id="KW-1185">Reference proteome</keyword>
<evidence type="ECO:0000256" key="8">
    <source>
        <dbReference type="ARBA" id="ARBA00023136"/>
    </source>
</evidence>
<dbReference type="PANTHER" id="PTHR30474:SF2">
    <property type="entry name" value="PEPTIDOGLYCAN GLYCOSYLTRANSFERASE FTSW-RELATED"/>
    <property type="match status" value="1"/>
</dbReference>
<evidence type="ECO:0000256" key="13">
    <source>
        <dbReference type="ARBA" id="ARBA00041418"/>
    </source>
</evidence>
<feature type="transmembrane region" description="Helical" evidence="18">
    <location>
        <begin position="337"/>
        <end position="359"/>
    </location>
</feature>
<evidence type="ECO:0000256" key="15">
    <source>
        <dbReference type="ARBA" id="ARBA00049902"/>
    </source>
</evidence>
<evidence type="ECO:0000256" key="17">
    <source>
        <dbReference type="SAM" id="MobiDB-lite"/>
    </source>
</evidence>
<evidence type="ECO:0000313" key="20">
    <source>
        <dbReference type="Proteomes" id="UP001164761"/>
    </source>
</evidence>
<evidence type="ECO:0000256" key="18">
    <source>
        <dbReference type="SAM" id="Phobius"/>
    </source>
</evidence>
<comment type="subcellular location">
    <subcellularLocation>
        <location evidence="1">Membrane</location>
        <topology evidence="1">Multi-pass membrane protein</topology>
    </subcellularLocation>
</comment>
<evidence type="ECO:0000256" key="3">
    <source>
        <dbReference type="ARBA" id="ARBA00022679"/>
    </source>
</evidence>